<feature type="transmembrane region" description="Helical" evidence="7">
    <location>
        <begin position="158"/>
        <end position="181"/>
    </location>
</feature>
<dbReference type="GO" id="GO:0005886">
    <property type="term" value="C:plasma membrane"/>
    <property type="evidence" value="ECO:0007669"/>
    <property type="project" value="UniProtKB-SubCell"/>
</dbReference>
<proteinExistence type="predicted"/>
<dbReference type="RefSeq" id="WP_134519570.1">
    <property type="nucleotide sequence ID" value="NZ_SOHE01000047.1"/>
</dbReference>
<dbReference type="Proteomes" id="UP000297447">
    <property type="component" value="Unassembled WGS sequence"/>
</dbReference>
<feature type="transmembrane region" description="Helical" evidence="7">
    <location>
        <begin position="57"/>
        <end position="77"/>
    </location>
</feature>
<dbReference type="OrthoDB" id="4964581at2"/>
<feature type="transmembrane region" description="Helical" evidence="7">
    <location>
        <begin position="268"/>
        <end position="289"/>
    </location>
</feature>
<evidence type="ECO:0000256" key="3">
    <source>
        <dbReference type="ARBA" id="ARBA00022692"/>
    </source>
</evidence>
<feature type="transmembrane region" description="Helical" evidence="7">
    <location>
        <begin position="129"/>
        <end position="146"/>
    </location>
</feature>
<evidence type="ECO:0000256" key="4">
    <source>
        <dbReference type="ARBA" id="ARBA00022989"/>
    </source>
</evidence>
<dbReference type="InterPro" id="IPR050833">
    <property type="entry name" value="Poly_Biosynth_Transport"/>
</dbReference>
<reference evidence="8 9" key="1">
    <citation type="submission" date="2019-03" db="EMBL/GenBank/DDBJ databases">
        <title>Genomics of glacier-inhabiting Cryobacterium strains.</title>
        <authorList>
            <person name="Liu Q."/>
            <person name="Xin Y.-H."/>
        </authorList>
    </citation>
    <scope>NUCLEOTIDE SEQUENCE [LARGE SCALE GENOMIC DNA]</scope>
    <source>
        <strain evidence="8 9">Hh14</strain>
    </source>
</reference>
<feature type="transmembrane region" description="Helical" evidence="7">
    <location>
        <begin position="103"/>
        <end position="123"/>
    </location>
</feature>
<feature type="compositionally biased region" description="Low complexity" evidence="6">
    <location>
        <begin position="11"/>
        <end position="22"/>
    </location>
</feature>
<comment type="subcellular location">
    <subcellularLocation>
        <location evidence="1">Cell membrane</location>
        <topology evidence="1">Multi-pass membrane protein</topology>
    </subcellularLocation>
</comment>
<dbReference type="PANTHER" id="PTHR30250:SF11">
    <property type="entry name" value="O-ANTIGEN TRANSPORTER-RELATED"/>
    <property type="match status" value="1"/>
</dbReference>
<keyword evidence="2" id="KW-1003">Cell membrane</keyword>
<sequence length="420" mass="43282">MKRDHRNDTLPAPAQAQPQTPARRGVGTQALALAASTGSAQVLVAVIYVVAARDSSPAQYGLIVAAIAIGIVAAGFLDFGTNTLWVRELTTGRLTTRQFGARLLGKLIIAAVICLFGALAAVLIFPQTALWMAAPVTFCIMLNQSMQVALRGARRAEVVALSIVTDRLVAVGAFFVLIALGGTSRDVLWAALSIGSLAAAATGWLLTPVALRPRFGHPFRRSPYTGSRYFGVSGLAVSAQSLDLPLLGLVGGAPAAGIYGAVNRWTQPLGLLAAAFASAAAPFIARSGSVASAARALRAGVWLPVAALALCGVMFVIAPVFVPFVLGDAYAASVDVLRILCLVSAVSILSAPLLVGLQALGRERFAAAAVAVVVSAQLALVATLGSAFGATGIAWASLSAQLLLLTLLLLGVTHEYRRTR</sequence>
<gene>
    <name evidence="8" type="ORF">E3T55_10720</name>
</gene>
<name>A0A4R9A090_9MICO</name>
<keyword evidence="9" id="KW-1185">Reference proteome</keyword>
<feature type="transmembrane region" description="Helical" evidence="7">
    <location>
        <begin position="393"/>
        <end position="412"/>
    </location>
</feature>
<evidence type="ECO:0000256" key="5">
    <source>
        <dbReference type="ARBA" id="ARBA00023136"/>
    </source>
</evidence>
<keyword evidence="3 7" id="KW-0812">Transmembrane</keyword>
<evidence type="ECO:0000256" key="2">
    <source>
        <dbReference type="ARBA" id="ARBA00022475"/>
    </source>
</evidence>
<protein>
    <submittedName>
        <fullName evidence="8">Lipopolysaccharide biosynthesis protein</fullName>
    </submittedName>
</protein>
<feature type="transmembrane region" description="Helical" evidence="7">
    <location>
        <begin position="336"/>
        <end position="355"/>
    </location>
</feature>
<evidence type="ECO:0000313" key="8">
    <source>
        <dbReference type="EMBL" id="TFD49819.1"/>
    </source>
</evidence>
<evidence type="ECO:0000256" key="1">
    <source>
        <dbReference type="ARBA" id="ARBA00004651"/>
    </source>
</evidence>
<evidence type="ECO:0000256" key="7">
    <source>
        <dbReference type="SAM" id="Phobius"/>
    </source>
</evidence>
<feature type="region of interest" description="Disordered" evidence="6">
    <location>
        <begin position="1"/>
        <end position="23"/>
    </location>
</feature>
<feature type="transmembrane region" description="Helical" evidence="7">
    <location>
        <begin position="301"/>
        <end position="324"/>
    </location>
</feature>
<evidence type="ECO:0000256" key="6">
    <source>
        <dbReference type="SAM" id="MobiDB-lite"/>
    </source>
</evidence>
<feature type="transmembrane region" description="Helical" evidence="7">
    <location>
        <begin position="187"/>
        <end position="211"/>
    </location>
</feature>
<feature type="transmembrane region" description="Helical" evidence="7">
    <location>
        <begin position="367"/>
        <end position="387"/>
    </location>
</feature>
<dbReference type="PANTHER" id="PTHR30250">
    <property type="entry name" value="PST FAMILY PREDICTED COLANIC ACID TRANSPORTER"/>
    <property type="match status" value="1"/>
</dbReference>
<dbReference type="EMBL" id="SOHE01000047">
    <property type="protein sequence ID" value="TFD49819.1"/>
    <property type="molecule type" value="Genomic_DNA"/>
</dbReference>
<evidence type="ECO:0000313" key="9">
    <source>
        <dbReference type="Proteomes" id="UP000297447"/>
    </source>
</evidence>
<organism evidence="8 9">
    <name type="scientific">Cryobacterium frigoriphilum</name>
    <dbReference type="NCBI Taxonomy" id="1259150"/>
    <lineage>
        <taxon>Bacteria</taxon>
        <taxon>Bacillati</taxon>
        <taxon>Actinomycetota</taxon>
        <taxon>Actinomycetes</taxon>
        <taxon>Micrococcales</taxon>
        <taxon>Microbacteriaceae</taxon>
        <taxon>Cryobacterium</taxon>
    </lineage>
</organism>
<feature type="transmembrane region" description="Helical" evidence="7">
    <location>
        <begin position="30"/>
        <end position="51"/>
    </location>
</feature>
<keyword evidence="4 7" id="KW-1133">Transmembrane helix</keyword>
<accession>A0A4R9A090</accession>
<keyword evidence="5 7" id="KW-0472">Membrane</keyword>
<dbReference type="AlphaFoldDB" id="A0A4R9A090"/>
<comment type="caution">
    <text evidence="8">The sequence shown here is derived from an EMBL/GenBank/DDBJ whole genome shotgun (WGS) entry which is preliminary data.</text>
</comment>